<dbReference type="Proteomes" id="UP000252586">
    <property type="component" value="Unassembled WGS sequence"/>
</dbReference>
<dbReference type="EMBL" id="QNRE01000018">
    <property type="protein sequence ID" value="RBO83614.1"/>
    <property type="molecule type" value="Genomic_DNA"/>
</dbReference>
<dbReference type="AlphaFoldDB" id="A0A366D2F5"/>
<dbReference type="InterPro" id="IPR025358">
    <property type="entry name" value="DUF4262"/>
</dbReference>
<accession>A0A366D2F5</accession>
<proteinExistence type="predicted"/>
<gene>
    <name evidence="1" type="ORF">DFR74_11838</name>
</gene>
<reference evidence="1 2" key="1">
    <citation type="submission" date="2018-06" db="EMBL/GenBank/DDBJ databases">
        <title>Genomic Encyclopedia of Type Strains, Phase IV (KMG-IV): sequencing the most valuable type-strain genomes for metagenomic binning, comparative biology and taxonomic classification.</title>
        <authorList>
            <person name="Goeker M."/>
        </authorList>
    </citation>
    <scope>NUCLEOTIDE SEQUENCE [LARGE SCALE GENOMIC DNA]</scope>
    <source>
        <strain evidence="1 2">DSM 44599</strain>
    </source>
</reference>
<name>A0A366D2F5_9NOCA</name>
<organism evidence="1 2">
    <name type="scientific">Nocardia puris</name>
    <dbReference type="NCBI Taxonomy" id="208602"/>
    <lineage>
        <taxon>Bacteria</taxon>
        <taxon>Bacillati</taxon>
        <taxon>Actinomycetota</taxon>
        <taxon>Actinomycetes</taxon>
        <taxon>Mycobacteriales</taxon>
        <taxon>Nocardiaceae</taxon>
        <taxon>Nocardia</taxon>
    </lineage>
</organism>
<protein>
    <submittedName>
        <fullName evidence="1">Uncharacterized protein DUF4262</fullName>
    </submittedName>
</protein>
<evidence type="ECO:0000313" key="2">
    <source>
        <dbReference type="Proteomes" id="UP000252586"/>
    </source>
</evidence>
<dbReference type="Pfam" id="PF14081">
    <property type="entry name" value="DUF4262"/>
    <property type="match status" value="1"/>
</dbReference>
<keyword evidence="2" id="KW-1185">Reference proteome</keyword>
<dbReference type="STRING" id="1210090.GCA_001613185_04145"/>
<comment type="caution">
    <text evidence="1">The sequence shown here is derived from an EMBL/GenBank/DDBJ whole genome shotgun (WGS) entry which is preliminary data.</text>
</comment>
<sequence length="185" mass="20887">MICHDYGDRAEMRPADQRLVAKVGRRGWAVLGIPEDDGAGSWAFTVGLWHSYRVPEVALFGLPTQECVTLLELVGDQVAAGARLEPGQLLADVLAGDYRVTLRPIADSWHRTFFGAALRFYRDTPDWSILHCVWPDRSHLFPGDPDFDPSLAGRQPQLLTPPEEHPKGVWADYHAEWVEWSREND</sequence>
<evidence type="ECO:0000313" key="1">
    <source>
        <dbReference type="EMBL" id="RBO83614.1"/>
    </source>
</evidence>